<feature type="compositionally biased region" description="Pro residues" evidence="1">
    <location>
        <begin position="73"/>
        <end position="83"/>
    </location>
</feature>
<feature type="region of interest" description="Disordered" evidence="1">
    <location>
        <begin position="1"/>
        <end position="28"/>
    </location>
</feature>
<proteinExistence type="predicted"/>
<reference evidence="2 3" key="1">
    <citation type="submission" date="2013-07" db="EMBL/GenBank/DDBJ databases">
        <title>The Genome Sequence of Cryptococcus heveanensis BCC8398.</title>
        <authorList>
            <consortium name="The Broad Institute Genome Sequencing Platform"/>
            <person name="Cuomo C."/>
            <person name="Litvintseva A."/>
            <person name="Chen Y."/>
            <person name="Heitman J."/>
            <person name="Sun S."/>
            <person name="Springer D."/>
            <person name="Dromer F."/>
            <person name="Young S.K."/>
            <person name="Zeng Q."/>
            <person name="Gargeya S."/>
            <person name="Fitzgerald M."/>
            <person name="Abouelleil A."/>
            <person name="Alvarado L."/>
            <person name="Berlin A.M."/>
            <person name="Chapman S.B."/>
            <person name="Dewar J."/>
            <person name="Goldberg J."/>
            <person name="Griggs A."/>
            <person name="Gujja S."/>
            <person name="Hansen M."/>
            <person name="Howarth C."/>
            <person name="Imamovic A."/>
            <person name="Larimer J."/>
            <person name="McCowan C."/>
            <person name="Murphy C."/>
            <person name="Pearson M."/>
            <person name="Priest M."/>
            <person name="Roberts A."/>
            <person name="Saif S."/>
            <person name="Shea T."/>
            <person name="Sykes S."/>
            <person name="Wortman J."/>
            <person name="Nusbaum C."/>
            <person name="Birren B."/>
        </authorList>
    </citation>
    <scope>NUCLEOTIDE SEQUENCE [LARGE SCALE GENOMIC DNA]</scope>
    <source>
        <strain evidence="2 3">BCC8398</strain>
    </source>
</reference>
<dbReference type="OrthoDB" id="2563850at2759"/>
<feature type="region of interest" description="Disordered" evidence="1">
    <location>
        <begin position="73"/>
        <end position="109"/>
    </location>
</feature>
<dbReference type="EMBL" id="KI669496">
    <property type="protein sequence ID" value="OCF36153.1"/>
    <property type="molecule type" value="Genomic_DNA"/>
</dbReference>
<reference evidence="3" key="2">
    <citation type="submission" date="2013-12" db="EMBL/GenBank/DDBJ databases">
        <title>Evolution of pathogenesis and genome organization in the Tremellales.</title>
        <authorList>
            <person name="Cuomo C."/>
            <person name="Litvintseva A."/>
            <person name="Heitman J."/>
            <person name="Chen Y."/>
            <person name="Sun S."/>
            <person name="Springer D."/>
            <person name="Dromer F."/>
            <person name="Young S."/>
            <person name="Zeng Q."/>
            <person name="Chapman S."/>
            <person name="Gujja S."/>
            <person name="Saif S."/>
            <person name="Birren B."/>
        </authorList>
    </citation>
    <scope>NUCLEOTIDE SEQUENCE [LARGE SCALE GENOMIC DNA]</scope>
    <source>
        <strain evidence="3">BCC8398</strain>
    </source>
</reference>
<evidence type="ECO:0000313" key="3">
    <source>
        <dbReference type="Proteomes" id="UP000092666"/>
    </source>
</evidence>
<accession>A0A1B9GYR1</accession>
<dbReference type="AlphaFoldDB" id="A0A1B9GYR1"/>
<evidence type="ECO:0000313" key="2">
    <source>
        <dbReference type="EMBL" id="OCF36153.1"/>
    </source>
</evidence>
<gene>
    <name evidence="2" type="ORF">I316_02025</name>
</gene>
<sequence length="292" mass="33359">MKRPLSDTTSDSDLEEGPKLSNPRYEHEPVHLYHRHGDIAIRSDDGMILMDDSWGLADASTVFKDMFELPRPTLPHHPTPASPLRPILKSPSATKTAKRPRSHLTSTDLQSTQTIDVDYPSSVLDQFLNLVNVSRPAIPTTSDLSQSLALFDLCQKFDVKPAILGMVRDRLLIQTYDRQWKLLIWADKRNDSAMAKEALRRMTKVSFLCYEPASSTQSKGRVTPRIESARLQLQTKGRKGIPWHALRRLQPACENELLRLILQIKESNADPDTFFYEVTRDWQKVAENFNPR</sequence>
<organism evidence="2 3">
    <name type="scientific">Kwoniella heveanensis BCC8398</name>
    <dbReference type="NCBI Taxonomy" id="1296120"/>
    <lineage>
        <taxon>Eukaryota</taxon>
        <taxon>Fungi</taxon>
        <taxon>Dikarya</taxon>
        <taxon>Basidiomycota</taxon>
        <taxon>Agaricomycotina</taxon>
        <taxon>Tremellomycetes</taxon>
        <taxon>Tremellales</taxon>
        <taxon>Cryptococcaceae</taxon>
        <taxon>Kwoniella</taxon>
    </lineage>
</organism>
<keyword evidence="3" id="KW-1185">Reference proteome</keyword>
<name>A0A1B9GYR1_9TREE</name>
<protein>
    <submittedName>
        <fullName evidence="2">Uncharacterized protein</fullName>
    </submittedName>
</protein>
<dbReference type="Proteomes" id="UP000092666">
    <property type="component" value="Unassembled WGS sequence"/>
</dbReference>
<evidence type="ECO:0000256" key="1">
    <source>
        <dbReference type="SAM" id="MobiDB-lite"/>
    </source>
</evidence>